<dbReference type="NCBIfam" id="TIGR01444">
    <property type="entry name" value="fkbM_fam"/>
    <property type="match status" value="1"/>
</dbReference>
<proteinExistence type="predicted"/>
<keyword evidence="2" id="KW-0489">Methyltransferase</keyword>
<dbReference type="GO" id="GO:0008168">
    <property type="term" value="F:methyltransferase activity"/>
    <property type="evidence" value="ECO:0007669"/>
    <property type="project" value="UniProtKB-KW"/>
</dbReference>
<accession>A0A9Q5QVW1</accession>
<dbReference type="EMBL" id="MTPU01000052">
    <property type="protein sequence ID" value="OPH09320.1"/>
    <property type="molecule type" value="Genomic_DNA"/>
</dbReference>
<feature type="domain" description="Methyltransferase FkbM" evidence="1">
    <location>
        <begin position="216"/>
        <end position="368"/>
    </location>
</feature>
<dbReference type="InterPro" id="IPR029063">
    <property type="entry name" value="SAM-dependent_MTases_sf"/>
</dbReference>
<name>A0A9Q5QVW1_9CYAN</name>
<gene>
    <name evidence="2" type="ORF">CENA302_11730</name>
</gene>
<dbReference type="Gene3D" id="3.40.50.150">
    <property type="entry name" value="Vaccinia Virus protein VP39"/>
    <property type="match status" value="1"/>
</dbReference>
<dbReference type="Pfam" id="PF05050">
    <property type="entry name" value="Methyltransf_21"/>
    <property type="match status" value="1"/>
</dbReference>
<dbReference type="AlphaFoldDB" id="A0A9Q5QVW1"/>
<dbReference type="PANTHER" id="PTHR34203">
    <property type="entry name" value="METHYLTRANSFERASE, FKBM FAMILY PROTEIN"/>
    <property type="match status" value="1"/>
</dbReference>
<evidence type="ECO:0000313" key="3">
    <source>
        <dbReference type="Proteomes" id="UP000190056"/>
    </source>
</evidence>
<protein>
    <submittedName>
        <fullName evidence="2">FkbM family methyltransferase</fullName>
    </submittedName>
</protein>
<organism evidence="2 3">
    <name type="scientific">Cylindrospermopsis raciborskii CENA302</name>
    <dbReference type="NCBI Taxonomy" id="1170768"/>
    <lineage>
        <taxon>Bacteria</taxon>
        <taxon>Bacillati</taxon>
        <taxon>Cyanobacteriota</taxon>
        <taxon>Cyanophyceae</taxon>
        <taxon>Nostocales</taxon>
        <taxon>Aphanizomenonaceae</taxon>
        <taxon>Cylindrospermopsis</taxon>
    </lineage>
</organism>
<dbReference type="InterPro" id="IPR006342">
    <property type="entry name" value="FkbM_mtfrase"/>
</dbReference>
<keyword evidence="2" id="KW-0808">Transferase</keyword>
<dbReference type="SUPFAM" id="SSF53335">
    <property type="entry name" value="S-adenosyl-L-methionine-dependent methyltransferases"/>
    <property type="match status" value="1"/>
</dbReference>
<dbReference type="RefSeq" id="WP_079291330.1">
    <property type="nucleotide sequence ID" value="NZ_MTPU01000052.1"/>
</dbReference>
<dbReference type="Proteomes" id="UP000190056">
    <property type="component" value="Unassembled WGS sequence"/>
</dbReference>
<comment type="caution">
    <text evidence="2">The sequence shown here is derived from an EMBL/GenBank/DDBJ whole genome shotgun (WGS) entry which is preliminary data.</text>
</comment>
<sequence>MNFPINDQYWTSTLDFLDPVIKKADKIIAPVEFEEKLDNVIPYDCLDTENIEPFSWVIIHKGMIETLEYEFLEIILEKYAPVFANEVFVVFTFLNNMSRLNNDDVHLKGFLESFRGMYGRLRSGMEKQSVKNFIYFNIKDVGLINRTKFEFNVRNMSQSVYLGNSTVLCRILTKYMCYVDSLDVSLTPHLCLNGYWESWITQAMIRVLKKGFYCLDIGANCGYYSLIMADIVSESGRIMAVEANPRLSSLLEQTLAVNGFTDNSQVLQKAVSDTAGQKVNLMIPKNGCLGNATICETIESSGNNAVEVESVTVDELTQDWSRVDLIKIDAEGAEDAIWRGMQNTINKNKDIIIIMEFCNHRYRDAKGFLEDIQSAGFAIQHIEDDSRIKPLSIKECLTERPGGHWDLYLKRN</sequence>
<reference evidence="2 3" key="1">
    <citation type="submission" date="2017-01" db="EMBL/GenBank/DDBJ databases">
        <authorList>
            <person name="Abreu V.A."/>
            <person name="Popin R.V."/>
            <person name="Rigonato J."/>
            <person name="Andreote A.P."/>
            <person name="Schaker P.C."/>
            <person name="Hoff-Risseti C."/>
            <person name="Alvarenga D.O."/>
            <person name="Varani A.M."/>
            <person name="Fiore M.F."/>
        </authorList>
    </citation>
    <scope>NUCLEOTIDE SEQUENCE [LARGE SCALE GENOMIC DNA]</scope>
    <source>
        <strain evidence="2 3">CENA302</strain>
    </source>
</reference>
<dbReference type="GO" id="GO:0032259">
    <property type="term" value="P:methylation"/>
    <property type="evidence" value="ECO:0007669"/>
    <property type="project" value="UniProtKB-KW"/>
</dbReference>
<evidence type="ECO:0000313" key="2">
    <source>
        <dbReference type="EMBL" id="OPH09320.1"/>
    </source>
</evidence>
<dbReference type="PANTHER" id="PTHR34203:SF15">
    <property type="entry name" value="SLL1173 PROTEIN"/>
    <property type="match status" value="1"/>
</dbReference>
<dbReference type="InterPro" id="IPR052514">
    <property type="entry name" value="SAM-dependent_MTase"/>
</dbReference>
<evidence type="ECO:0000259" key="1">
    <source>
        <dbReference type="Pfam" id="PF05050"/>
    </source>
</evidence>